<proteinExistence type="inferred from homology"/>
<feature type="domain" description="NADP-dependent oxidoreductase" evidence="4">
    <location>
        <begin position="17"/>
        <end position="112"/>
    </location>
</feature>
<dbReference type="OrthoDB" id="48988at2759"/>
<keyword evidence="1" id="KW-0521">NADP</keyword>
<comment type="similarity">
    <text evidence="3">Belongs to the aldo/keto reductase family. Aldo/keto reductase 2 subfamily.</text>
</comment>
<dbReference type="InterPro" id="IPR023210">
    <property type="entry name" value="NADP_OxRdtase_dom"/>
</dbReference>
<dbReference type="STRING" id="559298.A0A179UBN8"/>
<dbReference type="Proteomes" id="UP000002038">
    <property type="component" value="Unassembled WGS sequence"/>
</dbReference>
<dbReference type="VEuPathDB" id="FungiDB:BDBG_01777"/>
<sequence>MSLGGSKWSEGVKDDEQWDTAGLYSNGRAEEMIGKAIRKYDIPRHKLVIMSKCWAPVSEHDDVFIPPYWGGLPKSKDYVNQFSLSRRAIFNSVEASLKRIGTDYLDLLMVHRGHVIQ</sequence>
<organism evidence="5 6">
    <name type="scientific">Blastomyces gilchristii (strain SLH14081)</name>
    <name type="common">Blastomyces dermatitidis</name>
    <dbReference type="NCBI Taxonomy" id="559298"/>
    <lineage>
        <taxon>Eukaryota</taxon>
        <taxon>Fungi</taxon>
        <taxon>Dikarya</taxon>
        <taxon>Ascomycota</taxon>
        <taxon>Pezizomycotina</taxon>
        <taxon>Eurotiomycetes</taxon>
        <taxon>Eurotiomycetidae</taxon>
        <taxon>Onygenales</taxon>
        <taxon>Ajellomycetaceae</taxon>
        <taxon>Blastomyces</taxon>
    </lineage>
</organism>
<dbReference type="InterPro" id="IPR036812">
    <property type="entry name" value="NAD(P)_OxRdtase_dom_sf"/>
</dbReference>
<dbReference type="GeneID" id="8506829"/>
<gene>
    <name evidence="5" type="ORF">BDBG_01777</name>
</gene>
<dbReference type="InterPro" id="IPR050523">
    <property type="entry name" value="AKR_Detox_Biosynth"/>
</dbReference>
<evidence type="ECO:0000256" key="3">
    <source>
        <dbReference type="ARBA" id="ARBA00038157"/>
    </source>
</evidence>
<evidence type="ECO:0000256" key="1">
    <source>
        <dbReference type="ARBA" id="ARBA00022857"/>
    </source>
</evidence>
<dbReference type="RefSeq" id="XP_031576684.1">
    <property type="nucleotide sequence ID" value="XM_031720480.1"/>
</dbReference>
<dbReference type="GO" id="GO:0016491">
    <property type="term" value="F:oxidoreductase activity"/>
    <property type="evidence" value="ECO:0007669"/>
    <property type="project" value="UniProtKB-KW"/>
</dbReference>
<evidence type="ECO:0000313" key="6">
    <source>
        <dbReference type="Proteomes" id="UP000002038"/>
    </source>
</evidence>
<dbReference type="EMBL" id="GG657450">
    <property type="protein sequence ID" value="OAT05364.1"/>
    <property type="molecule type" value="Genomic_DNA"/>
</dbReference>
<dbReference type="SUPFAM" id="SSF51430">
    <property type="entry name" value="NAD(P)-linked oxidoreductase"/>
    <property type="match status" value="1"/>
</dbReference>
<reference evidence="6" key="1">
    <citation type="journal article" date="2015" name="PLoS Genet.">
        <title>The dynamic genome and transcriptome of the human fungal pathogen Blastomyces and close relative Emmonsia.</title>
        <authorList>
            <person name="Munoz J.F."/>
            <person name="Gauthier G.M."/>
            <person name="Desjardins C.A."/>
            <person name="Gallo J.E."/>
            <person name="Holder J."/>
            <person name="Sullivan T.D."/>
            <person name="Marty A.J."/>
            <person name="Carmen J.C."/>
            <person name="Chen Z."/>
            <person name="Ding L."/>
            <person name="Gujja S."/>
            <person name="Magrini V."/>
            <person name="Misas E."/>
            <person name="Mitreva M."/>
            <person name="Priest M."/>
            <person name="Saif S."/>
            <person name="Whiston E.A."/>
            <person name="Young S."/>
            <person name="Zeng Q."/>
            <person name="Goldman W.E."/>
            <person name="Mardis E.R."/>
            <person name="Taylor J.W."/>
            <person name="McEwen J.G."/>
            <person name="Clay O.K."/>
            <person name="Klein B.S."/>
            <person name="Cuomo C.A."/>
        </authorList>
    </citation>
    <scope>NUCLEOTIDE SEQUENCE [LARGE SCALE GENOMIC DNA]</scope>
    <source>
        <strain evidence="6">SLH14081</strain>
    </source>
</reference>
<dbReference type="KEGG" id="bgh:BDBG_01777"/>
<evidence type="ECO:0000259" key="4">
    <source>
        <dbReference type="Pfam" id="PF00248"/>
    </source>
</evidence>
<keyword evidence="2" id="KW-0560">Oxidoreductase</keyword>
<keyword evidence="6" id="KW-1185">Reference proteome</keyword>
<evidence type="ECO:0000313" key="5">
    <source>
        <dbReference type="EMBL" id="OAT05364.1"/>
    </source>
</evidence>
<dbReference type="Pfam" id="PF00248">
    <property type="entry name" value="Aldo_ket_red"/>
    <property type="match status" value="1"/>
</dbReference>
<name>A0A179UBN8_BLAGS</name>
<dbReference type="Gene3D" id="3.20.20.100">
    <property type="entry name" value="NADP-dependent oxidoreductase domain"/>
    <property type="match status" value="1"/>
</dbReference>
<dbReference type="PANTHER" id="PTHR43364">
    <property type="entry name" value="NADH-SPECIFIC METHYLGLYOXAL REDUCTASE-RELATED"/>
    <property type="match status" value="1"/>
</dbReference>
<dbReference type="PANTHER" id="PTHR43364:SF9">
    <property type="entry name" value="OXIDOREDUCTASE"/>
    <property type="match status" value="1"/>
</dbReference>
<evidence type="ECO:0000256" key="2">
    <source>
        <dbReference type="ARBA" id="ARBA00023002"/>
    </source>
</evidence>
<dbReference type="AlphaFoldDB" id="A0A179UBN8"/>
<protein>
    <submittedName>
        <fullName evidence="5">Alcohol dehydrogenase</fullName>
    </submittedName>
</protein>
<accession>A0A179UBN8</accession>